<dbReference type="EMBL" id="JACHGJ010000003">
    <property type="protein sequence ID" value="MBB6480331.1"/>
    <property type="molecule type" value="Genomic_DNA"/>
</dbReference>
<organism evidence="1 2">
    <name type="scientific">Spirochaeta isovalerica</name>
    <dbReference type="NCBI Taxonomy" id="150"/>
    <lineage>
        <taxon>Bacteria</taxon>
        <taxon>Pseudomonadati</taxon>
        <taxon>Spirochaetota</taxon>
        <taxon>Spirochaetia</taxon>
        <taxon>Spirochaetales</taxon>
        <taxon>Spirochaetaceae</taxon>
        <taxon>Spirochaeta</taxon>
    </lineage>
</organism>
<evidence type="ECO:0000313" key="1">
    <source>
        <dbReference type="EMBL" id="MBB6480331.1"/>
    </source>
</evidence>
<sequence>MKKIIFILAVITLTAACDLPDLSVGSMELSIGNGVSRTLLPDISMDPYAFSISGTGPEGHTFLLDTLKDRNVIEDLTPGDWLIEVSASNADGEIIGRGSRTIAVFGGETASAAITVTPLSGTGVLDLSLIWEPDDLSNAVISATLLPPGGTALSLDFIDDGAGSASLSAAFEAGYYTLLLQLLDTDTVVMGSAETVRIVAGETTSGFFDYTDVNSISGSGDIGIDVDLNEPIEIVLSGTMDTISYGSAMTVSAASPAETETISYDWYLNGFPLGNGTTVTVGSDLDPGIYRLDVIALNSDLSRSGSLNHTFTVSQP</sequence>
<comment type="caution">
    <text evidence="1">The sequence shown here is derived from an EMBL/GenBank/DDBJ whole genome shotgun (WGS) entry which is preliminary data.</text>
</comment>
<reference evidence="1 2" key="1">
    <citation type="submission" date="2020-08" db="EMBL/GenBank/DDBJ databases">
        <title>Genomic Encyclopedia of Type Strains, Phase IV (KMG-IV): sequencing the most valuable type-strain genomes for metagenomic binning, comparative biology and taxonomic classification.</title>
        <authorList>
            <person name="Goeker M."/>
        </authorList>
    </citation>
    <scope>NUCLEOTIDE SEQUENCE [LARGE SCALE GENOMIC DNA]</scope>
    <source>
        <strain evidence="1 2">DSM 2461</strain>
    </source>
</reference>
<gene>
    <name evidence="1" type="ORF">HNR50_001994</name>
</gene>
<name>A0A841RAD4_9SPIO</name>
<dbReference type="PROSITE" id="PS51257">
    <property type="entry name" value="PROKAR_LIPOPROTEIN"/>
    <property type="match status" value="1"/>
</dbReference>
<keyword evidence="2" id="KW-1185">Reference proteome</keyword>
<dbReference type="RefSeq" id="WP_184746477.1">
    <property type="nucleotide sequence ID" value="NZ_JACHGJ010000003.1"/>
</dbReference>
<proteinExistence type="predicted"/>
<dbReference type="AlphaFoldDB" id="A0A841RAD4"/>
<dbReference type="Proteomes" id="UP000587760">
    <property type="component" value="Unassembled WGS sequence"/>
</dbReference>
<evidence type="ECO:0000313" key="2">
    <source>
        <dbReference type="Proteomes" id="UP000587760"/>
    </source>
</evidence>
<accession>A0A841RAD4</accession>
<protein>
    <submittedName>
        <fullName evidence="1">Uncharacterized protein</fullName>
    </submittedName>
</protein>